<feature type="chain" id="PRO_5008904172" evidence="9">
    <location>
        <begin position="17"/>
        <end position="431"/>
    </location>
</feature>
<dbReference type="GO" id="GO:0004177">
    <property type="term" value="F:aminopeptidase activity"/>
    <property type="evidence" value="ECO:0007669"/>
    <property type="project" value="UniProtKB-KW"/>
</dbReference>
<keyword evidence="6" id="KW-0378">Hydrolase</keyword>
<dbReference type="InterPro" id="IPR045175">
    <property type="entry name" value="M28_fam"/>
</dbReference>
<evidence type="ECO:0000256" key="1">
    <source>
        <dbReference type="ARBA" id="ARBA00001947"/>
    </source>
</evidence>
<name>A0A1D2MK74_ORCCI</name>
<evidence type="ECO:0000256" key="9">
    <source>
        <dbReference type="SAM" id="SignalP"/>
    </source>
</evidence>
<evidence type="ECO:0000313" key="12">
    <source>
        <dbReference type="Proteomes" id="UP000094527"/>
    </source>
</evidence>
<feature type="signal peptide" evidence="9">
    <location>
        <begin position="1"/>
        <end position="16"/>
    </location>
</feature>
<reference evidence="11 12" key="1">
    <citation type="journal article" date="2016" name="Genome Biol. Evol.">
        <title>Gene Family Evolution Reflects Adaptation to Soil Environmental Stressors in the Genome of the Collembolan Orchesella cincta.</title>
        <authorList>
            <person name="Faddeeva-Vakhrusheva A."/>
            <person name="Derks M.F."/>
            <person name="Anvar S.Y."/>
            <person name="Agamennone V."/>
            <person name="Suring W."/>
            <person name="Smit S."/>
            <person name="van Straalen N.M."/>
            <person name="Roelofs D."/>
        </authorList>
    </citation>
    <scope>NUCLEOTIDE SEQUENCE [LARGE SCALE GENOMIC DNA]</scope>
    <source>
        <tissue evidence="11">Mixed pool</tissue>
    </source>
</reference>
<evidence type="ECO:0000256" key="5">
    <source>
        <dbReference type="ARBA" id="ARBA00022729"/>
    </source>
</evidence>
<gene>
    <name evidence="11" type="ORF">Ocin01_13217</name>
</gene>
<sequence length="431" mass="48667">MALKLILLISLTIALASFQDPPPEGKRLIKYAPDEPAKWLTPDELSLLLSNNSFDFLDLTLEAMSLSTNKSGEARLLSDIQFPDHPLETDVVRKLFPLLNQERMSSFIKNLSWHHFRSRNALFFYGPFEAEGWLAREINSTVSDCDYCSIRLINDSFIRFYHQNNIIVKLEGHEEDLSQGPVILAAHYDSIYFPNGLGIMKVEFETRRAPGADDNGSGVAVLMEVLQTLLQSGLRLKHSVEFHFYTCKRLYPQGSSNVVSTYQKEKKNVKAVLNLDTIGFPPKKDGVAVAIAVLQLEPDPEPDPDFPRPNATDMGLNAFVKMLAEEYVDPKFGVEEKICAKECRSDQYPWQVAKHPAALLMEFEPNPHVRSERDTVEKLDFEQINEVAKLALAFVIELGVPDNEMESSAMSQQRLGWTVMGLSSLGIWMIN</sequence>
<feature type="domain" description="Peptidase M28" evidence="10">
    <location>
        <begin position="165"/>
        <end position="395"/>
    </location>
</feature>
<evidence type="ECO:0000256" key="3">
    <source>
        <dbReference type="ARBA" id="ARBA00022670"/>
    </source>
</evidence>
<dbReference type="InterPro" id="IPR007484">
    <property type="entry name" value="Peptidase_M28"/>
</dbReference>
<dbReference type="EMBL" id="LJIJ01000978">
    <property type="protein sequence ID" value="ODM93466.1"/>
    <property type="molecule type" value="Genomic_DNA"/>
</dbReference>
<evidence type="ECO:0000256" key="6">
    <source>
        <dbReference type="ARBA" id="ARBA00022801"/>
    </source>
</evidence>
<comment type="caution">
    <text evidence="11">The sequence shown here is derived from an EMBL/GenBank/DDBJ whole genome shotgun (WGS) entry which is preliminary data.</text>
</comment>
<dbReference type="Pfam" id="PF04389">
    <property type="entry name" value="Peptidase_M28"/>
    <property type="match status" value="1"/>
</dbReference>
<dbReference type="PANTHER" id="PTHR12147">
    <property type="entry name" value="METALLOPEPTIDASE M28 FAMILY MEMBER"/>
    <property type="match status" value="1"/>
</dbReference>
<evidence type="ECO:0000313" key="11">
    <source>
        <dbReference type="EMBL" id="ODM93466.1"/>
    </source>
</evidence>
<dbReference type="AlphaFoldDB" id="A0A1D2MK74"/>
<keyword evidence="3" id="KW-0645">Protease</keyword>
<protein>
    <submittedName>
        <fullName evidence="11">Leucine aminopeptidase 1</fullName>
    </submittedName>
</protein>
<dbReference type="GO" id="GO:0006508">
    <property type="term" value="P:proteolysis"/>
    <property type="evidence" value="ECO:0007669"/>
    <property type="project" value="UniProtKB-KW"/>
</dbReference>
<evidence type="ECO:0000256" key="7">
    <source>
        <dbReference type="ARBA" id="ARBA00022833"/>
    </source>
</evidence>
<evidence type="ECO:0000256" key="4">
    <source>
        <dbReference type="ARBA" id="ARBA00022723"/>
    </source>
</evidence>
<keyword evidence="12" id="KW-1185">Reference proteome</keyword>
<keyword evidence="4" id="KW-0479">Metal-binding</keyword>
<keyword evidence="2 11" id="KW-0031">Aminopeptidase</keyword>
<keyword evidence="5 9" id="KW-0732">Signal</keyword>
<evidence type="ECO:0000256" key="8">
    <source>
        <dbReference type="ARBA" id="ARBA00043962"/>
    </source>
</evidence>
<dbReference type="STRING" id="48709.A0A1D2MK74"/>
<dbReference type="GO" id="GO:0046872">
    <property type="term" value="F:metal ion binding"/>
    <property type="evidence" value="ECO:0007669"/>
    <property type="project" value="UniProtKB-KW"/>
</dbReference>
<dbReference type="Gene3D" id="3.40.630.10">
    <property type="entry name" value="Zn peptidases"/>
    <property type="match status" value="1"/>
</dbReference>
<accession>A0A1D2MK74</accession>
<dbReference type="PANTHER" id="PTHR12147:SF56">
    <property type="entry name" value="AMINOPEPTIDASE YDR415C-RELATED"/>
    <property type="match status" value="1"/>
</dbReference>
<dbReference type="OrthoDB" id="2214at2759"/>
<evidence type="ECO:0000259" key="10">
    <source>
        <dbReference type="Pfam" id="PF04389"/>
    </source>
</evidence>
<comment type="similarity">
    <text evidence="8">Belongs to the peptidase M28 family. M28E subfamily.</text>
</comment>
<proteinExistence type="inferred from homology"/>
<organism evidence="11 12">
    <name type="scientific">Orchesella cincta</name>
    <name type="common">Springtail</name>
    <name type="synonym">Podura cincta</name>
    <dbReference type="NCBI Taxonomy" id="48709"/>
    <lineage>
        <taxon>Eukaryota</taxon>
        <taxon>Metazoa</taxon>
        <taxon>Ecdysozoa</taxon>
        <taxon>Arthropoda</taxon>
        <taxon>Hexapoda</taxon>
        <taxon>Collembola</taxon>
        <taxon>Entomobryomorpha</taxon>
        <taxon>Entomobryoidea</taxon>
        <taxon>Orchesellidae</taxon>
        <taxon>Orchesellinae</taxon>
        <taxon>Orchesella</taxon>
    </lineage>
</organism>
<keyword evidence="7" id="KW-0862">Zinc</keyword>
<comment type="cofactor">
    <cofactor evidence="1">
        <name>Zn(2+)</name>
        <dbReference type="ChEBI" id="CHEBI:29105"/>
    </cofactor>
</comment>
<dbReference type="SUPFAM" id="SSF53187">
    <property type="entry name" value="Zn-dependent exopeptidases"/>
    <property type="match status" value="1"/>
</dbReference>
<dbReference type="GO" id="GO:0008235">
    <property type="term" value="F:metalloexopeptidase activity"/>
    <property type="evidence" value="ECO:0007669"/>
    <property type="project" value="InterPro"/>
</dbReference>
<dbReference type="Proteomes" id="UP000094527">
    <property type="component" value="Unassembled WGS sequence"/>
</dbReference>
<evidence type="ECO:0000256" key="2">
    <source>
        <dbReference type="ARBA" id="ARBA00022438"/>
    </source>
</evidence>